<protein>
    <submittedName>
        <fullName evidence="1">Uncharacterized protein</fullName>
    </submittedName>
</protein>
<evidence type="ECO:0000313" key="1">
    <source>
        <dbReference type="EMBL" id="MCQ9629827.1"/>
    </source>
</evidence>
<dbReference type="Proteomes" id="UP001206331">
    <property type="component" value="Unassembled WGS sequence"/>
</dbReference>
<gene>
    <name evidence="1" type="ORF">LZL92_05945</name>
</gene>
<keyword evidence="2" id="KW-1185">Reference proteome</keyword>
<evidence type="ECO:0000313" key="2">
    <source>
        <dbReference type="Proteomes" id="UP001206331"/>
    </source>
</evidence>
<sequence length="88" mass="10196">MNLENTIIASMTKNVQVMTESELHSLNTRVQEEAKLSINELFTAYNNSNITYMNIGKDFNKFIAHLAEAEKEGLLSYYAEDFVEMYYN</sequence>
<proteinExistence type="predicted"/>
<organism evidence="1 2">
    <name type="scientific">Actinobacillus suis</name>
    <dbReference type="NCBI Taxonomy" id="716"/>
    <lineage>
        <taxon>Bacteria</taxon>
        <taxon>Pseudomonadati</taxon>
        <taxon>Pseudomonadota</taxon>
        <taxon>Gammaproteobacteria</taxon>
        <taxon>Pasteurellales</taxon>
        <taxon>Pasteurellaceae</taxon>
        <taxon>Actinobacillus</taxon>
    </lineage>
</organism>
<accession>A0ABT1WTR7</accession>
<dbReference type="RefSeq" id="WP_014991291.1">
    <property type="nucleotide sequence ID" value="NZ_CP090556.1"/>
</dbReference>
<dbReference type="EMBL" id="JAJUPA010000005">
    <property type="protein sequence ID" value="MCQ9629827.1"/>
    <property type="molecule type" value="Genomic_DNA"/>
</dbReference>
<reference evidence="1 2" key="1">
    <citation type="submission" date="2021-12" db="EMBL/GenBank/DDBJ databases">
        <title>Identification and characterization of A. suis stains in western Canada.</title>
        <authorList>
            <person name="Kulathunga D.G.R.S."/>
            <person name="De Oliveira Costa M."/>
        </authorList>
    </citation>
    <scope>NUCLEOTIDE SEQUENCE [LARGE SCALE GENOMIC DNA]</scope>
    <source>
        <strain evidence="1 2">18_292</strain>
    </source>
</reference>
<name>A0ABT1WTR7_ACTSU</name>
<comment type="caution">
    <text evidence="1">The sequence shown here is derived from an EMBL/GenBank/DDBJ whole genome shotgun (WGS) entry which is preliminary data.</text>
</comment>